<comment type="similarity">
    <text evidence="1">Belongs to the glycosyltransferase 2 family.</text>
</comment>
<feature type="non-terminal residue" evidence="5">
    <location>
        <position position="1"/>
    </location>
</feature>
<proteinExistence type="inferred from homology"/>
<evidence type="ECO:0000259" key="4">
    <source>
        <dbReference type="Pfam" id="PF00535"/>
    </source>
</evidence>
<dbReference type="GO" id="GO:0016757">
    <property type="term" value="F:glycosyltransferase activity"/>
    <property type="evidence" value="ECO:0007669"/>
    <property type="project" value="UniProtKB-KW"/>
</dbReference>
<gene>
    <name evidence="5" type="ORF">S01H1_79057</name>
</gene>
<protein>
    <recommendedName>
        <fullName evidence="4">Glycosyltransferase 2-like domain-containing protein</fullName>
    </recommendedName>
</protein>
<evidence type="ECO:0000256" key="2">
    <source>
        <dbReference type="ARBA" id="ARBA00022676"/>
    </source>
</evidence>
<dbReference type="InterPro" id="IPR029044">
    <property type="entry name" value="Nucleotide-diphossugar_trans"/>
</dbReference>
<name>X0Y2Z7_9ZZZZ</name>
<feature type="domain" description="Glycosyltransferase 2-like" evidence="4">
    <location>
        <begin position="4"/>
        <end position="135"/>
    </location>
</feature>
<accession>X0Y2Z7</accession>
<comment type="caution">
    <text evidence="5">The sequence shown here is derived from an EMBL/GenBank/DDBJ whole genome shotgun (WGS) entry which is preliminary data.</text>
</comment>
<dbReference type="AlphaFoldDB" id="X0Y2Z7"/>
<keyword evidence="3" id="KW-0808">Transferase</keyword>
<feature type="non-terminal residue" evidence="5">
    <location>
        <position position="227"/>
    </location>
</feature>
<evidence type="ECO:0000256" key="1">
    <source>
        <dbReference type="ARBA" id="ARBA00006739"/>
    </source>
</evidence>
<sequence>DGSIELLATVYPEVVTLRSSINRGFCEAANAGIRASRGEFVLLLNNDTELDPRGVEELARAMQADGGLGICAAKMVYHDDPARINSAGHACRRDGVVVDIGRGEPDGEWFDRPREVFGASGGAALYRRRMLQEIGLFDPAFVTSVEDVDLAWRAQWAGWRALYVPSALVKHREGVSRGIETPHSALIGLRNTINVWTKSWPASALLRHLPDLWRGWRRSAISLLRRG</sequence>
<evidence type="ECO:0000313" key="5">
    <source>
        <dbReference type="EMBL" id="GAG50070.1"/>
    </source>
</evidence>
<dbReference type="Pfam" id="PF00535">
    <property type="entry name" value="Glycos_transf_2"/>
    <property type="match status" value="1"/>
</dbReference>
<dbReference type="CDD" id="cd04186">
    <property type="entry name" value="GT_2_like_c"/>
    <property type="match status" value="1"/>
</dbReference>
<dbReference type="InterPro" id="IPR001173">
    <property type="entry name" value="Glyco_trans_2-like"/>
</dbReference>
<dbReference type="PANTHER" id="PTHR43179">
    <property type="entry name" value="RHAMNOSYLTRANSFERASE WBBL"/>
    <property type="match status" value="1"/>
</dbReference>
<reference evidence="5" key="1">
    <citation type="journal article" date="2014" name="Front. Microbiol.">
        <title>High frequency of phylogenetically diverse reductive dehalogenase-homologous genes in deep subseafloor sedimentary metagenomes.</title>
        <authorList>
            <person name="Kawai M."/>
            <person name="Futagami T."/>
            <person name="Toyoda A."/>
            <person name="Takaki Y."/>
            <person name="Nishi S."/>
            <person name="Hori S."/>
            <person name="Arai W."/>
            <person name="Tsubouchi T."/>
            <person name="Morono Y."/>
            <person name="Uchiyama I."/>
            <person name="Ito T."/>
            <person name="Fujiyama A."/>
            <person name="Inagaki F."/>
            <person name="Takami H."/>
        </authorList>
    </citation>
    <scope>NUCLEOTIDE SEQUENCE</scope>
    <source>
        <strain evidence="5">Expedition CK06-06</strain>
    </source>
</reference>
<keyword evidence="2" id="KW-0328">Glycosyltransferase</keyword>
<dbReference type="PANTHER" id="PTHR43179:SF12">
    <property type="entry name" value="GALACTOFURANOSYLTRANSFERASE GLFT2"/>
    <property type="match status" value="1"/>
</dbReference>
<evidence type="ECO:0000256" key="3">
    <source>
        <dbReference type="ARBA" id="ARBA00022679"/>
    </source>
</evidence>
<dbReference type="EMBL" id="BARS01053258">
    <property type="protein sequence ID" value="GAG50070.1"/>
    <property type="molecule type" value="Genomic_DNA"/>
</dbReference>
<organism evidence="5">
    <name type="scientific">marine sediment metagenome</name>
    <dbReference type="NCBI Taxonomy" id="412755"/>
    <lineage>
        <taxon>unclassified sequences</taxon>
        <taxon>metagenomes</taxon>
        <taxon>ecological metagenomes</taxon>
    </lineage>
</organism>
<dbReference type="SUPFAM" id="SSF53448">
    <property type="entry name" value="Nucleotide-diphospho-sugar transferases"/>
    <property type="match status" value="1"/>
</dbReference>
<dbReference type="Gene3D" id="3.90.550.10">
    <property type="entry name" value="Spore Coat Polysaccharide Biosynthesis Protein SpsA, Chain A"/>
    <property type="match status" value="1"/>
</dbReference>